<dbReference type="AlphaFoldDB" id="A0A388KP85"/>
<dbReference type="Gramene" id="GBG71847">
    <property type="protein sequence ID" value="GBG71847"/>
    <property type="gene ID" value="CBR_g10786"/>
</dbReference>
<sequence>MADKSEAMRPGTEGNFMGIIFGEVRDDNLSAIMDELLVFLVKVLDDLPLEILSCCNERPRTRTLTRSLEPHLLWSTCIELDEGSYYLPSRGVFLTVDITDLSTWDPLVRRILEGQTREEVQEEEEESEGSAEDEERNDDPDHQESDDEVLGEVGSKEDNEEQGDESEEEDTSTDSSEAAELMREEQDAEDQKQREKAKGKHPVEDSGPPPQLLQGNPALNPEPPREKDERDGAVAAGPSTSRRR</sequence>
<evidence type="ECO:0000313" key="2">
    <source>
        <dbReference type="EMBL" id="GBG71847.1"/>
    </source>
</evidence>
<feature type="compositionally biased region" description="Basic and acidic residues" evidence="1">
    <location>
        <begin position="180"/>
        <end position="204"/>
    </location>
</feature>
<name>A0A388KP85_CHABU</name>
<feature type="compositionally biased region" description="Acidic residues" evidence="1">
    <location>
        <begin position="158"/>
        <end position="172"/>
    </location>
</feature>
<feature type="region of interest" description="Disordered" evidence="1">
    <location>
        <begin position="115"/>
        <end position="244"/>
    </location>
</feature>
<reference evidence="2 3" key="1">
    <citation type="journal article" date="2018" name="Cell">
        <title>The Chara Genome: Secondary Complexity and Implications for Plant Terrestrialization.</title>
        <authorList>
            <person name="Nishiyama T."/>
            <person name="Sakayama H."/>
            <person name="Vries J.D."/>
            <person name="Buschmann H."/>
            <person name="Saint-Marcoux D."/>
            <person name="Ullrich K.K."/>
            <person name="Haas F.B."/>
            <person name="Vanderstraeten L."/>
            <person name="Becker D."/>
            <person name="Lang D."/>
            <person name="Vosolsobe S."/>
            <person name="Rombauts S."/>
            <person name="Wilhelmsson P.K.I."/>
            <person name="Janitza P."/>
            <person name="Kern R."/>
            <person name="Heyl A."/>
            <person name="Rumpler F."/>
            <person name="Villalobos L.I.A.C."/>
            <person name="Clay J.M."/>
            <person name="Skokan R."/>
            <person name="Toyoda A."/>
            <person name="Suzuki Y."/>
            <person name="Kagoshima H."/>
            <person name="Schijlen E."/>
            <person name="Tajeshwar N."/>
            <person name="Catarino B."/>
            <person name="Hetherington A.J."/>
            <person name="Saltykova A."/>
            <person name="Bonnot C."/>
            <person name="Breuninger H."/>
            <person name="Symeonidi A."/>
            <person name="Radhakrishnan G.V."/>
            <person name="Van Nieuwerburgh F."/>
            <person name="Deforce D."/>
            <person name="Chang C."/>
            <person name="Karol K.G."/>
            <person name="Hedrich R."/>
            <person name="Ulvskov P."/>
            <person name="Glockner G."/>
            <person name="Delwiche C.F."/>
            <person name="Petrasek J."/>
            <person name="Van de Peer Y."/>
            <person name="Friml J."/>
            <person name="Beilby M."/>
            <person name="Dolan L."/>
            <person name="Kohara Y."/>
            <person name="Sugano S."/>
            <person name="Fujiyama A."/>
            <person name="Delaux P.-M."/>
            <person name="Quint M."/>
            <person name="TheiBen G."/>
            <person name="Hagemann M."/>
            <person name="Harholt J."/>
            <person name="Dunand C."/>
            <person name="Zachgo S."/>
            <person name="Langdale J."/>
            <person name="Maumus F."/>
            <person name="Straeten D.V.D."/>
            <person name="Gould S.B."/>
            <person name="Rensing S.A."/>
        </authorList>
    </citation>
    <scope>NUCLEOTIDE SEQUENCE [LARGE SCALE GENOMIC DNA]</scope>
    <source>
        <strain evidence="2 3">S276</strain>
    </source>
</reference>
<feature type="compositionally biased region" description="Basic and acidic residues" evidence="1">
    <location>
        <begin position="223"/>
        <end position="232"/>
    </location>
</feature>
<organism evidence="2 3">
    <name type="scientific">Chara braunii</name>
    <name type="common">Braun's stonewort</name>
    <dbReference type="NCBI Taxonomy" id="69332"/>
    <lineage>
        <taxon>Eukaryota</taxon>
        <taxon>Viridiplantae</taxon>
        <taxon>Streptophyta</taxon>
        <taxon>Charophyceae</taxon>
        <taxon>Charales</taxon>
        <taxon>Characeae</taxon>
        <taxon>Chara</taxon>
    </lineage>
</organism>
<proteinExistence type="predicted"/>
<dbReference type="Proteomes" id="UP000265515">
    <property type="component" value="Unassembled WGS sequence"/>
</dbReference>
<dbReference type="EMBL" id="BFEA01000154">
    <property type="protein sequence ID" value="GBG71847.1"/>
    <property type="molecule type" value="Genomic_DNA"/>
</dbReference>
<accession>A0A388KP85</accession>
<protein>
    <submittedName>
        <fullName evidence="2">Uncharacterized protein</fullName>
    </submittedName>
</protein>
<keyword evidence="3" id="KW-1185">Reference proteome</keyword>
<gene>
    <name evidence="2" type="ORF">CBR_g10786</name>
</gene>
<evidence type="ECO:0000256" key="1">
    <source>
        <dbReference type="SAM" id="MobiDB-lite"/>
    </source>
</evidence>
<comment type="caution">
    <text evidence="2">The sequence shown here is derived from an EMBL/GenBank/DDBJ whole genome shotgun (WGS) entry which is preliminary data.</text>
</comment>
<evidence type="ECO:0000313" key="3">
    <source>
        <dbReference type="Proteomes" id="UP000265515"/>
    </source>
</evidence>
<feature type="compositionally biased region" description="Acidic residues" evidence="1">
    <location>
        <begin position="120"/>
        <end position="138"/>
    </location>
</feature>